<sequence>MLTAHDLPRPISLSLAYWFLYPVMPLLQFVSMLANLYVSVALTACRVNEVAGSGKPDSYPTCASLISSLFLAL</sequence>
<feature type="transmembrane region" description="Helical" evidence="1">
    <location>
        <begin position="15"/>
        <end position="38"/>
    </location>
</feature>
<evidence type="ECO:0000313" key="3">
    <source>
        <dbReference type="Proteomes" id="UP000193689"/>
    </source>
</evidence>
<keyword evidence="3" id="KW-1185">Reference proteome</keyword>
<keyword evidence="1" id="KW-0472">Membrane</keyword>
<organism evidence="2 3">
    <name type="scientific">Pseudomassariella vexata</name>
    <dbReference type="NCBI Taxonomy" id="1141098"/>
    <lineage>
        <taxon>Eukaryota</taxon>
        <taxon>Fungi</taxon>
        <taxon>Dikarya</taxon>
        <taxon>Ascomycota</taxon>
        <taxon>Pezizomycotina</taxon>
        <taxon>Sordariomycetes</taxon>
        <taxon>Xylariomycetidae</taxon>
        <taxon>Amphisphaeriales</taxon>
        <taxon>Pseudomassariaceae</taxon>
        <taxon>Pseudomassariella</taxon>
    </lineage>
</organism>
<protein>
    <submittedName>
        <fullName evidence="2">Uncharacterized protein</fullName>
    </submittedName>
</protein>
<name>A0A1Y2DMZ8_9PEZI</name>
<dbReference type="InParanoid" id="A0A1Y2DMZ8"/>
<keyword evidence="1" id="KW-1133">Transmembrane helix</keyword>
<gene>
    <name evidence="2" type="ORF">BCR38DRAFT_441360</name>
</gene>
<dbReference type="GeneID" id="63776983"/>
<comment type="caution">
    <text evidence="2">The sequence shown here is derived from an EMBL/GenBank/DDBJ whole genome shotgun (WGS) entry which is preliminary data.</text>
</comment>
<evidence type="ECO:0000313" key="2">
    <source>
        <dbReference type="EMBL" id="ORY60534.1"/>
    </source>
</evidence>
<evidence type="ECO:0000256" key="1">
    <source>
        <dbReference type="SAM" id="Phobius"/>
    </source>
</evidence>
<proteinExistence type="predicted"/>
<dbReference type="RefSeq" id="XP_040712761.1">
    <property type="nucleotide sequence ID" value="XM_040860771.1"/>
</dbReference>
<dbReference type="EMBL" id="MCFJ01000011">
    <property type="protein sequence ID" value="ORY60534.1"/>
    <property type="molecule type" value="Genomic_DNA"/>
</dbReference>
<dbReference type="Proteomes" id="UP000193689">
    <property type="component" value="Unassembled WGS sequence"/>
</dbReference>
<reference evidence="2 3" key="1">
    <citation type="submission" date="2016-07" db="EMBL/GenBank/DDBJ databases">
        <title>Pervasive Adenine N6-methylation of Active Genes in Fungi.</title>
        <authorList>
            <consortium name="DOE Joint Genome Institute"/>
            <person name="Mondo S.J."/>
            <person name="Dannebaum R.O."/>
            <person name="Kuo R.C."/>
            <person name="Labutti K."/>
            <person name="Haridas S."/>
            <person name="Kuo A."/>
            <person name="Salamov A."/>
            <person name="Ahrendt S.R."/>
            <person name="Lipzen A."/>
            <person name="Sullivan W."/>
            <person name="Andreopoulos W.B."/>
            <person name="Clum A."/>
            <person name="Lindquist E."/>
            <person name="Daum C."/>
            <person name="Ramamoorthy G.K."/>
            <person name="Gryganskyi A."/>
            <person name="Culley D."/>
            <person name="Magnuson J.K."/>
            <person name="James T.Y."/>
            <person name="O'Malley M.A."/>
            <person name="Stajich J.E."/>
            <person name="Spatafora J.W."/>
            <person name="Visel A."/>
            <person name="Grigoriev I.V."/>
        </authorList>
    </citation>
    <scope>NUCLEOTIDE SEQUENCE [LARGE SCALE GENOMIC DNA]</scope>
    <source>
        <strain evidence="2 3">CBS 129021</strain>
    </source>
</reference>
<accession>A0A1Y2DMZ8</accession>
<keyword evidence="1" id="KW-0812">Transmembrane</keyword>
<dbReference type="AlphaFoldDB" id="A0A1Y2DMZ8"/>